<reference evidence="4" key="1">
    <citation type="submission" date="2007-10" db="EMBL/GenBank/DDBJ databases">
        <title>Complete genome of Alkaliphilus oremlandii OhILAs.</title>
        <authorList>
            <person name="Copeland A."/>
            <person name="Lucas S."/>
            <person name="Lapidus A."/>
            <person name="Barry K."/>
            <person name="Detter J.C."/>
            <person name="Glavina del Rio T."/>
            <person name="Hammon N."/>
            <person name="Israni S."/>
            <person name="Dalin E."/>
            <person name="Tice H."/>
            <person name="Pitluck S."/>
            <person name="Chain P."/>
            <person name="Malfatti S."/>
            <person name="Shin M."/>
            <person name="Vergez L."/>
            <person name="Schmutz J."/>
            <person name="Larimer F."/>
            <person name="Land M."/>
            <person name="Hauser L."/>
            <person name="Kyrpides N."/>
            <person name="Mikhailova N."/>
            <person name="Stolz J.F."/>
            <person name="Dawson A."/>
            <person name="Fisher E."/>
            <person name="Crable B."/>
            <person name="Perera E."/>
            <person name="Lisak J."/>
            <person name="Ranganathan M."/>
            <person name="Basu P."/>
            <person name="Richardson P."/>
        </authorList>
    </citation>
    <scope>NUCLEOTIDE SEQUENCE [LARGE SCALE GENOMIC DNA]</scope>
    <source>
        <strain evidence="4">OhILAs</strain>
    </source>
</reference>
<dbReference type="OrthoDB" id="1884925at2"/>
<organism evidence="3 4">
    <name type="scientific">Alkaliphilus oremlandii (strain OhILAs)</name>
    <name type="common">Clostridium oremlandii (strain OhILAs)</name>
    <dbReference type="NCBI Taxonomy" id="350688"/>
    <lineage>
        <taxon>Bacteria</taxon>
        <taxon>Bacillati</taxon>
        <taxon>Bacillota</taxon>
        <taxon>Clostridia</taxon>
        <taxon>Peptostreptococcales</taxon>
        <taxon>Natronincolaceae</taxon>
        <taxon>Alkaliphilus</taxon>
    </lineage>
</organism>
<evidence type="ECO:0000313" key="4">
    <source>
        <dbReference type="Proteomes" id="UP000000269"/>
    </source>
</evidence>
<sequence length="694" mass="73370">MKNYKRISSVVLATVMLASTSIASAAPRDVYTTDGNIHKTAQQMALSAKEQRNVAVRPSSYLFEGNGGKLYSFKDANEAYLKNKNDFLNILEKDYTPVKDVETPVEGELKVVEVSAINAKKIKVTFGQEVVRSGQAENTANYTIKKKDGSPVTVSTATLSSNEKEATLILGAALDGDYIVMVDPIQSKADATKTTALYTKEISFKDTVKPTVASVTYPLAGQAVIQMSEEVDMTGATATIVRVDGTAITTETVNIDPNDASKFAVKGIAANKEYKVTLLGVKDLAGNIISPNPAEVTVKSIVVDEVAPEIVSVKSEGLQKVIVTFSEEVDESTITLSLDGTPDSSIIAAKNPKNPLEVEITLGAVTTAGAHAVELTAFDDLVGNSGTAKSFNVQFKAQAAKLEKTTVAADNKSVALTFDMNVDKTATDISLTRVDADMVTTTVSVLNADITADGTTKDFVLNNASGFAPGKYTGQLTVADVTPLGATDKIAIAFEIKAPVDTEKATVTLGAIDAKNVVVNFDKEMGASALDVNNYKVEGKTVFKSAIFDGNAKTVKLTLNTETILLDGDYEFTIDSAVKTKAGVAIDAFAEVATFEENVAPTVKKIEFTAPNKVTITFSENVTANANFATVKVDGVADATKFGVVTTSNTATVTLTTSVTDLTKPITVEFDKTIDVTDANGNKLVPEASYTVAK</sequence>
<dbReference type="AlphaFoldDB" id="A8MK25"/>
<evidence type="ECO:0000313" key="3">
    <source>
        <dbReference type="EMBL" id="ABW20157.1"/>
    </source>
</evidence>
<dbReference type="RefSeq" id="WP_012160464.1">
    <property type="nucleotide sequence ID" value="NC_009922.1"/>
</dbReference>
<dbReference type="HOGENOM" id="CLU_396725_0_0_9"/>
<evidence type="ECO:0000256" key="1">
    <source>
        <dbReference type="ARBA" id="ARBA00022729"/>
    </source>
</evidence>
<dbReference type="STRING" id="350688.Clos_2626"/>
<dbReference type="KEGG" id="aoe:Clos_2626"/>
<keyword evidence="4" id="KW-1185">Reference proteome</keyword>
<proteinExistence type="predicted"/>
<evidence type="ECO:0000256" key="2">
    <source>
        <dbReference type="SAM" id="SignalP"/>
    </source>
</evidence>
<feature type="signal peptide" evidence="2">
    <location>
        <begin position="1"/>
        <end position="25"/>
    </location>
</feature>
<evidence type="ECO:0008006" key="5">
    <source>
        <dbReference type="Google" id="ProtNLM"/>
    </source>
</evidence>
<accession>A8MK25</accession>
<dbReference type="Gene3D" id="2.60.40.1220">
    <property type="match status" value="5"/>
</dbReference>
<keyword evidence="1 2" id="KW-0732">Signal</keyword>
<dbReference type="eggNOG" id="COG2247">
    <property type="taxonomic scope" value="Bacteria"/>
</dbReference>
<dbReference type="Proteomes" id="UP000000269">
    <property type="component" value="Chromosome"/>
</dbReference>
<dbReference type="InterPro" id="IPR014755">
    <property type="entry name" value="Cu-Rt/internalin_Ig-like"/>
</dbReference>
<gene>
    <name evidence="3" type="ordered locus">Clos_2626</name>
</gene>
<name>A8MK25_ALKOO</name>
<dbReference type="EMBL" id="CP000853">
    <property type="protein sequence ID" value="ABW20157.1"/>
    <property type="molecule type" value="Genomic_DNA"/>
</dbReference>
<feature type="chain" id="PRO_5002723757" description="SbsA Ig-like domain-containing protein" evidence="2">
    <location>
        <begin position="26"/>
        <end position="694"/>
    </location>
</feature>
<protein>
    <recommendedName>
        <fullName evidence="5">SbsA Ig-like domain-containing protein</fullName>
    </recommendedName>
</protein>